<evidence type="ECO:0000256" key="6">
    <source>
        <dbReference type="ARBA" id="ARBA00023015"/>
    </source>
</evidence>
<evidence type="ECO:0000256" key="5">
    <source>
        <dbReference type="ARBA" id="ARBA00022833"/>
    </source>
</evidence>
<dbReference type="PROSITE" id="PS50157">
    <property type="entry name" value="ZINC_FINGER_C2H2_2"/>
    <property type="match status" value="4"/>
</dbReference>
<sequence>MANKERAEVELSYKQTLFPGNIKKNFQHRYFIQRRSGSSCSDDSTFDLADTAMSLSNAPSQERSIPDLPSNSSSKSISFQIESVNAIEDNDVFMESSLKVLTHKRSAHGSQEFSKMSFTQQGHPLTTKCFGSEHSTTKQQVHRVERLPSQKHSWSKIAIGTKEQERHGLQNTKPQLSNLHHHLPGFLLPQFVSSAKSIPFHSVQEGCHMFFNFNKSTPFAGFISDPELSTPSPGISTGIHFEFPPRARMYNSMSELNRMAMSPLGCFPNQNINMSQIPSKHSTLKQNRDQRRALSDSDAYKCPVCNQMFLSFDNLAKHMAKHLPTETILQGENNKVHLCKVCNRSFSRSDMLTRHMRLHTGIKPYECSDCGQVFSRSDHLNTHKRIHTGEKPYRCPQCPYAACRRDMVTRHMRTHNKRSVKRDKLLSVPYFKDDLRMNSVSRTDTTGSQDISGRTCSQSSIESVDIDC</sequence>
<dbReference type="AlphaFoldDB" id="A0A6J8AEY7"/>
<dbReference type="Gene3D" id="3.30.160.60">
    <property type="entry name" value="Classic Zinc Finger"/>
    <property type="match status" value="3"/>
</dbReference>
<evidence type="ECO:0000313" key="12">
    <source>
        <dbReference type="EMBL" id="CAC5365967.1"/>
    </source>
</evidence>
<dbReference type="InterPro" id="IPR050331">
    <property type="entry name" value="Zinc_finger"/>
</dbReference>
<dbReference type="GO" id="GO:0010468">
    <property type="term" value="P:regulation of gene expression"/>
    <property type="evidence" value="ECO:0007669"/>
    <property type="project" value="TreeGrafter"/>
</dbReference>
<dbReference type="SMART" id="SM00355">
    <property type="entry name" value="ZnF_C2H2"/>
    <property type="match status" value="4"/>
</dbReference>
<reference evidence="12 13" key="1">
    <citation type="submission" date="2020-06" db="EMBL/GenBank/DDBJ databases">
        <authorList>
            <person name="Li R."/>
            <person name="Bekaert M."/>
        </authorList>
    </citation>
    <scope>NUCLEOTIDE SEQUENCE [LARGE SCALE GENOMIC DNA]</scope>
    <source>
        <strain evidence="13">wild</strain>
    </source>
</reference>
<keyword evidence="8" id="KW-0539">Nucleus</keyword>
<name>A0A6J8AEY7_MYTCO</name>
<dbReference type="FunFam" id="3.30.160.60:FF:000303">
    <property type="entry name" value="Zinc finger protein 41"/>
    <property type="match status" value="1"/>
</dbReference>
<evidence type="ECO:0000256" key="9">
    <source>
        <dbReference type="PROSITE-ProRule" id="PRU00042"/>
    </source>
</evidence>
<accession>A0A6J8AEY7</accession>
<dbReference type="Pfam" id="PF00096">
    <property type="entry name" value="zf-C2H2"/>
    <property type="match status" value="3"/>
</dbReference>
<evidence type="ECO:0000259" key="11">
    <source>
        <dbReference type="PROSITE" id="PS50157"/>
    </source>
</evidence>
<keyword evidence="3" id="KW-0677">Repeat</keyword>
<protein>
    <recommendedName>
        <fullName evidence="11">C2H2-type domain-containing protein</fullName>
    </recommendedName>
</protein>
<feature type="domain" description="C2H2-type" evidence="11">
    <location>
        <begin position="365"/>
        <end position="392"/>
    </location>
</feature>
<feature type="domain" description="C2H2-type" evidence="11">
    <location>
        <begin position="393"/>
        <end position="420"/>
    </location>
</feature>
<evidence type="ECO:0000256" key="1">
    <source>
        <dbReference type="ARBA" id="ARBA00004123"/>
    </source>
</evidence>
<evidence type="ECO:0000256" key="8">
    <source>
        <dbReference type="ARBA" id="ARBA00023242"/>
    </source>
</evidence>
<dbReference type="Pfam" id="PF13912">
    <property type="entry name" value="zf-C2H2_6"/>
    <property type="match status" value="1"/>
</dbReference>
<dbReference type="PANTHER" id="PTHR16515:SF49">
    <property type="entry name" value="GASTRULA ZINC FINGER PROTEIN XLCGF49.1-LIKE-RELATED"/>
    <property type="match status" value="1"/>
</dbReference>
<feature type="compositionally biased region" description="Polar residues" evidence="10">
    <location>
        <begin position="441"/>
        <end position="462"/>
    </location>
</feature>
<dbReference type="GO" id="GO:0008270">
    <property type="term" value="F:zinc ion binding"/>
    <property type="evidence" value="ECO:0007669"/>
    <property type="project" value="UniProtKB-KW"/>
</dbReference>
<evidence type="ECO:0000256" key="2">
    <source>
        <dbReference type="ARBA" id="ARBA00022723"/>
    </source>
</evidence>
<dbReference type="SUPFAM" id="SSF57667">
    <property type="entry name" value="beta-beta-alpha zinc fingers"/>
    <property type="match status" value="3"/>
</dbReference>
<dbReference type="EMBL" id="CACVKT020001210">
    <property type="protein sequence ID" value="CAC5365967.1"/>
    <property type="molecule type" value="Genomic_DNA"/>
</dbReference>
<organism evidence="12 13">
    <name type="scientific">Mytilus coruscus</name>
    <name type="common">Sea mussel</name>
    <dbReference type="NCBI Taxonomy" id="42192"/>
    <lineage>
        <taxon>Eukaryota</taxon>
        <taxon>Metazoa</taxon>
        <taxon>Spiralia</taxon>
        <taxon>Lophotrochozoa</taxon>
        <taxon>Mollusca</taxon>
        <taxon>Bivalvia</taxon>
        <taxon>Autobranchia</taxon>
        <taxon>Pteriomorphia</taxon>
        <taxon>Mytilida</taxon>
        <taxon>Mytiloidea</taxon>
        <taxon>Mytilidae</taxon>
        <taxon>Mytilinae</taxon>
        <taxon>Mytilus</taxon>
    </lineage>
</organism>
<proteinExistence type="predicted"/>
<dbReference type="FunFam" id="3.30.160.60:FF:000395">
    <property type="entry name" value="zinc finger protein 513"/>
    <property type="match status" value="1"/>
</dbReference>
<evidence type="ECO:0000313" key="13">
    <source>
        <dbReference type="Proteomes" id="UP000507470"/>
    </source>
</evidence>
<evidence type="ECO:0000256" key="4">
    <source>
        <dbReference type="ARBA" id="ARBA00022771"/>
    </source>
</evidence>
<dbReference type="OrthoDB" id="10018191at2759"/>
<dbReference type="Proteomes" id="UP000507470">
    <property type="component" value="Unassembled WGS sequence"/>
</dbReference>
<keyword evidence="13" id="KW-1185">Reference proteome</keyword>
<keyword evidence="2" id="KW-0479">Metal-binding</keyword>
<evidence type="ECO:0000256" key="10">
    <source>
        <dbReference type="SAM" id="MobiDB-lite"/>
    </source>
</evidence>
<keyword evidence="7" id="KW-0804">Transcription</keyword>
<keyword evidence="6" id="KW-0805">Transcription regulation</keyword>
<keyword evidence="4 9" id="KW-0863">Zinc-finger</keyword>
<dbReference type="InterPro" id="IPR036236">
    <property type="entry name" value="Znf_C2H2_sf"/>
</dbReference>
<dbReference type="InterPro" id="IPR013087">
    <property type="entry name" value="Znf_C2H2_type"/>
</dbReference>
<feature type="region of interest" description="Disordered" evidence="10">
    <location>
        <begin position="441"/>
        <end position="468"/>
    </location>
</feature>
<feature type="domain" description="C2H2-type" evidence="11">
    <location>
        <begin position="300"/>
        <end position="327"/>
    </location>
</feature>
<dbReference type="FunFam" id="3.30.160.60:FF:001498">
    <property type="entry name" value="Zinc finger protein 404"/>
    <property type="match status" value="1"/>
</dbReference>
<feature type="domain" description="C2H2-type" evidence="11">
    <location>
        <begin position="337"/>
        <end position="364"/>
    </location>
</feature>
<keyword evidence="5" id="KW-0862">Zinc</keyword>
<dbReference type="PROSITE" id="PS00028">
    <property type="entry name" value="ZINC_FINGER_C2H2_1"/>
    <property type="match status" value="3"/>
</dbReference>
<dbReference type="PANTHER" id="PTHR16515">
    <property type="entry name" value="PR DOMAIN ZINC FINGER PROTEIN"/>
    <property type="match status" value="1"/>
</dbReference>
<dbReference type="GO" id="GO:1990837">
    <property type="term" value="F:sequence-specific double-stranded DNA binding"/>
    <property type="evidence" value="ECO:0007669"/>
    <property type="project" value="UniProtKB-ARBA"/>
</dbReference>
<dbReference type="GO" id="GO:0005634">
    <property type="term" value="C:nucleus"/>
    <property type="evidence" value="ECO:0007669"/>
    <property type="project" value="UniProtKB-SubCell"/>
</dbReference>
<evidence type="ECO:0000256" key="3">
    <source>
        <dbReference type="ARBA" id="ARBA00022737"/>
    </source>
</evidence>
<gene>
    <name evidence="12" type="ORF">MCOR_6441</name>
</gene>
<evidence type="ECO:0000256" key="7">
    <source>
        <dbReference type="ARBA" id="ARBA00023163"/>
    </source>
</evidence>
<comment type="subcellular location">
    <subcellularLocation>
        <location evidence="1">Nucleus</location>
    </subcellularLocation>
</comment>